<accession>A0A0P6X759</accession>
<reference evidence="2 3" key="1">
    <citation type="submission" date="2015-07" db="EMBL/GenBank/DDBJ databases">
        <title>Draft genome of Bellilinea caldifistulae DSM 17877.</title>
        <authorList>
            <person name="Hemp J."/>
            <person name="Ward L.M."/>
            <person name="Pace L.A."/>
            <person name="Fischer W.W."/>
        </authorList>
    </citation>
    <scope>NUCLEOTIDE SEQUENCE [LARGE SCALE GENOMIC DNA]</scope>
    <source>
        <strain evidence="2 3">GOMI-1</strain>
    </source>
</reference>
<dbReference type="AlphaFoldDB" id="A0A0P6X759"/>
<evidence type="ECO:0000313" key="2">
    <source>
        <dbReference type="EMBL" id="KPL77765.1"/>
    </source>
</evidence>
<feature type="transmembrane region" description="Helical" evidence="1">
    <location>
        <begin position="118"/>
        <end position="137"/>
    </location>
</feature>
<feature type="transmembrane region" description="Helical" evidence="1">
    <location>
        <begin position="6"/>
        <end position="26"/>
    </location>
</feature>
<dbReference type="PANTHER" id="PTHR35007:SF2">
    <property type="entry name" value="PILUS ASSEMBLE PROTEIN"/>
    <property type="match status" value="1"/>
</dbReference>
<feature type="transmembrane region" description="Helical" evidence="1">
    <location>
        <begin position="257"/>
        <end position="282"/>
    </location>
</feature>
<keyword evidence="3" id="KW-1185">Reference proteome</keyword>
<name>A0A0P6X759_9CHLR</name>
<dbReference type="Proteomes" id="UP000050514">
    <property type="component" value="Unassembled WGS sequence"/>
</dbReference>
<keyword evidence="1" id="KW-0472">Membrane</keyword>
<feature type="transmembrane region" description="Helical" evidence="1">
    <location>
        <begin position="94"/>
        <end position="112"/>
    </location>
</feature>
<keyword evidence="1" id="KW-0812">Transmembrane</keyword>
<keyword evidence="1" id="KW-1133">Transmembrane helix</keyword>
<dbReference type="EMBL" id="LGHJ01000008">
    <property type="protein sequence ID" value="KPL77765.1"/>
    <property type="molecule type" value="Genomic_DNA"/>
</dbReference>
<dbReference type="PANTHER" id="PTHR35007">
    <property type="entry name" value="INTEGRAL MEMBRANE PROTEIN-RELATED"/>
    <property type="match status" value="1"/>
</dbReference>
<gene>
    <name evidence="2" type="ORF">AC812_02650</name>
</gene>
<dbReference type="STRING" id="360411.AC812_02650"/>
<comment type="caution">
    <text evidence="2">The sequence shown here is derived from an EMBL/GenBank/DDBJ whole genome shotgun (WGS) entry which is preliminary data.</text>
</comment>
<organism evidence="2 3">
    <name type="scientific">Bellilinea caldifistulae</name>
    <dbReference type="NCBI Taxonomy" id="360411"/>
    <lineage>
        <taxon>Bacteria</taxon>
        <taxon>Bacillati</taxon>
        <taxon>Chloroflexota</taxon>
        <taxon>Anaerolineae</taxon>
        <taxon>Anaerolineales</taxon>
        <taxon>Anaerolineaceae</taxon>
        <taxon>Bellilinea</taxon>
    </lineage>
</organism>
<evidence type="ECO:0000313" key="3">
    <source>
        <dbReference type="Proteomes" id="UP000050514"/>
    </source>
</evidence>
<protein>
    <recommendedName>
        <fullName evidence="4">Type II secretion system protein GspF domain-containing protein</fullName>
    </recommendedName>
</protein>
<evidence type="ECO:0000256" key="1">
    <source>
        <dbReference type="SAM" id="Phobius"/>
    </source>
</evidence>
<evidence type="ECO:0008006" key="4">
    <source>
        <dbReference type="Google" id="ProtNLM"/>
    </source>
</evidence>
<proteinExistence type="predicted"/>
<sequence>MTIIYLLGLATATLLIVLWVEFVPSLPSGRAARYLRESDQPANPELPGWRKWLAWLDRPTARWAPGSILRRTKADLYFAQLAGKWQGWDEVQFTSLRVALALGALVFGLLVYDDLIPSVIAALLGWQVPVVLLGGVARRVRRRFQAQLPEFIQLVAAQMAVGVSLEEALRRTAQMDSLAAQWMRHVLKMSQGRVIFTQLQKEAQASNMPDLIGLAVQLEFVRLGTAQQELMAQMANRIAAEYTGGAEQRAERVGAELVIPMVVFYFLPFIAVILALIGWPILATL</sequence>